<protein>
    <submittedName>
        <fullName evidence="6">WD40 repeat</fullName>
    </submittedName>
</protein>
<keyword evidence="4" id="KW-0472">Membrane</keyword>
<gene>
    <name evidence="6" type="ORF">LX12_001869</name>
</gene>
<feature type="transmembrane region" description="Helical" evidence="4">
    <location>
        <begin position="473"/>
        <end position="496"/>
    </location>
</feature>
<dbReference type="SUPFAM" id="SSF50978">
    <property type="entry name" value="WD40 repeat-like"/>
    <property type="match status" value="1"/>
</dbReference>
<keyword evidence="2" id="KW-0677">Repeat</keyword>
<comment type="caution">
    <text evidence="6">The sequence shown here is derived from an EMBL/GenBank/DDBJ whole genome shotgun (WGS) entry which is preliminary data.</text>
</comment>
<evidence type="ECO:0000259" key="5">
    <source>
        <dbReference type="Pfam" id="PF20703"/>
    </source>
</evidence>
<dbReference type="InterPro" id="IPR051179">
    <property type="entry name" value="WD_repeat_multifunction"/>
</dbReference>
<dbReference type="SUPFAM" id="SSF52540">
    <property type="entry name" value="P-loop containing nucleoside triphosphate hydrolases"/>
    <property type="match status" value="1"/>
</dbReference>
<evidence type="ECO:0000256" key="2">
    <source>
        <dbReference type="ARBA" id="ARBA00022737"/>
    </source>
</evidence>
<keyword evidence="4" id="KW-1133">Transmembrane helix</keyword>
<keyword evidence="4" id="KW-0812">Transmembrane</keyword>
<dbReference type="RefSeq" id="WP_253654256.1">
    <property type="nucleotide sequence ID" value="NZ_BAAAOE010000003.1"/>
</dbReference>
<dbReference type="InterPro" id="IPR027417">
    <property type="entry name" value="P-loop_NTPase"/>
</dbReference>
<dbReference type="InterPro" id="IPR049052">
    <property type="entry name" value="nSTAND1"/>
</dbReference>
<dbReference type="Proteomes" id="UP001205740">
    <property type="component" value="Unassembled WGS sequence"/>
</dbReference>
<evidence type="ECO:0000256" key="4">
    <source>
        <dbReference type="SAM" id="Phobius"/>
    </source>
</evidence>
<feature type="compositionally biased region" description="Basic and acidic residues" evidence="3">
    <location>
        <begin position="1"/>
        <end position="13"/>
    </location>
</feature>
<name>A0ABT1H0A6_9NOCA</name>
<keyword evidence="7" id="KW-1185">Reference proteome</keyword>
<feature type="region of interest" description="Disordered" evidence="3">
    <location>
        <begin position="1"/>
        <end position="38"/>
    </location>
</feature>
<reference evidence="6 7" key="1">
    <citation type="submission" date="2022-06" db="EMBL/GenBank/DDBJ databases">
        <title>Genomic Encyclopedia of Archaeal and Bacterial Type Strains, Phase II (KMG-II): from individual species to whole genera.</title>
        <authorList>
            <person name="Goeker M."/>
        </authorList>
    </citation>
    <scope>NUCLEOTIDE SEQUENCE [LARGE SCALE GENOMIC DNA]</scope>
    <source>
        <strain evidence="6 7">DSM 45037</strain>
    </source>
</reference>
<dbReference type="InterPro" id="IPR015943">
    <property type="entry name" value="WD40/YVTN_repeat-like_dom_sf"/>
</dbReference>
<keyword evidence="1" id="KW-0853">WD repeat</keyword>
<dbReference type="EMBL" id="JAMTCG010000003">
    <property type="protein sequence ID" value="MCP2160682.1"/>
    <property type="molecule type" value="Genomic_DNA"/>
</dbReference>
<dbReference type="InterPro" id="IPR036322">
    <property type="entry name" value="WD40_repeat_dom_sf"/>
</dbReference>
<dbReference type="Gene3D" id="2.130.10.10">
    <property type="entry name" value="YVTN repeat-like/Quinoprotein amine dehydrogenase"/>
    <property type="match status" value="2"/>
</dbReference>
<dbReference type="SUPFAM" id="SSF101908">
    <property type="entry name" value="Putative isomerase YbhE"/>
    <property type="match status" value="1"/>
</dbReference>
<feature type="domain" description="Novel STAND NTPase 1" evidence="5">
    <location>
        <begin position="41"/>
        <end position="426"/>
    </location>
</feature>
<evidence type="ECO:0000313" key="6">
    <source>
        <dbReference type="EMBL" id="MCP2160682.1"/>
    </source>
</evidence>
<accession>A0ABT1H0A6</accession>
<dbReference type="Pfam" id="PF20703">
    <property type="entry name" value="nSTAND1"/>
    <property type="match status" value="1"/>
</dbReference>
<dbReference type="PANTHER" id="PTHR19857">
    <property type="entry name" value="MITOCHONDRIAL DIVISION PROTEIN 1-RELATED"/>
    <property type="match status" value="1"/>
</dbReference>
<proteinExistence type="predicted"/>
<evidence type="ECO:0000256" key="1">
    <source>
        <dbReference type="ARBA" id="ARBA00022574"/>
    </source>
</evidence>
<organism evidence="6 7">
    <name type="scientific">Williamsia serinedens</name>
    <dbReference type="NCBI Taxonomy" id="391736"/>
    <lineage>
        <taxon>Bacteria</taxon>
        <taxon>Bacillati</taxon>
        <taxon>Actinomycetota</taxon>
        <taxon>Actinomycetes</taxon>
        <taxon>Mycobacteriales</taxon>
        <taxon>Nocardiaceae</taxon>
        <taxon>Williamsia</taxon>
    </lineage>
</organism>
<evidence type="ECO:0000313" key="7">
    <source>
        <dbReference type="Proteomes" id="UP001205740"/>
    </source>
</evidence>
<evidence type="ECO:0000256" key="3">
    <source>
        <dbReference type="SAM" id="MobiDB-lite"/>
    </source>
</evidence>
<sequence length="1177" mass="118509">MYADLRARPRVDAVGHTTHPSSTGADAPASTPDAQSVEASPYRPLTAYTESDASVFAGRTDLRRRLHLRVTAGEGAVVLLGPSGSGKTSLLRAGLIPEVRASGLRTRTGRVDAATVLVTPGSDAVGSLAAAIGLDRAAFDDVSAAADLAAASDVVSVSASGRHRACLLVVDQAEDVFHRCGTADRAHFLRVLDAVAGDDRFAVVLGLGAESAAQALTEPVLATALDTRSVVLTPMTTAEVVEAVELPARVAGVRVESGLGEAIAAGLDRVGPATPPLIALGVMLDHLWHTRIADAETPMTLEAYRASDPIADITAVAADRAWSRFTPVDRDTARTLLLAAADGSPLDRDATHLLRRLARPHLDRVLGRLTEAHLLRVVDGRVELTHPALITAWPRLAAWMADRRVQAPLRERVVADAARWAHGGRPGDELYDVDRLRRAESALEPFDDPGTDAAAFLERSRDRLRLRRTRRRVMVVLAVLVAVVSLVLAVVFGVGMRRVDADRDAARLDALVGRSAALAQTNPTASAAAARAAFATDPGDGDAESAVLATQTRPLARLLGVGPTRAVATPVSGATPSVVVGRDGALTVVGGSGPAATATDADLADGEQTVAVSGSTAVGVRTDGTVRLWRIAFGLAPAPVGVLPLPRPAVAVIALPAPDRVAVVDAAGTLRVVAVDDPARPAIVATAASGVTPTALAAGPAGVLVGGADGTVTLVDPADGTVVGSLPSVDGAVTALATTAGLTAVADTTGRVRVVRVDADGLATAPATDLAAVRGRVGTLAFSPSGAGRPAPVLAVTADGVTDIVDPARPQAITPLVDPVRAPGGIAAARFAPDGTLVTAGAGDARRWSLPTGTIPGTAGTAGTPSCSSVRAICAVPHLDGPVQVVDVRDPRSPVVGGVVDAPGGFDGAAVAPSGLWMMTVDAAHRAQLWDTRSFATPLAVGPPVQLGPGSIGTVAFSPTSSAIAMTRDGGASLGIWAVTPRGLDAVADLETGSPVTAAAWSADGGQIAVGGRSGVLRWTVSPTGVGAISGRIASTPVTALAYGLALGQGDPGSGARTAVRPVVLVGDPAGGVSRFDVATGGPLGPRVSLGPAAVTSITAVGATAATGSADGAIHRIAADGTAVRVADLYPAQGSGDVRVGAVGGDDVVAVGDETASRVLTLRTETADERICTATGC</sequence>